<dbReference type="eggNOG" id="KOG2820">
    <property type="taxonomic scope" value="Eukaryota"/>
</dbReference>
<dbReference type="AlphaFoldDB" id="S9Q1Q3"/>
<dbReference type="Gene3D" id="3.50.50.60">
    <property type="entry name" value="FAD/NAD(P)-binding domain"/>
    <property type="match status" value="1"/>
</dbReference>
<comment type="cofactor">
    <cofactor evidence="1">
        <name>FAD</name>
        <dbReference type="ChEBI" id="CHEBI:57692"/>
    </cofactor>
</comment>
<dbReference type="SMR" id="S9Q1Q3"/>
<gene>
    <name evidence="7" type="ORF">SOCG_04471</name>
</gene>
<protein>
    <submittedName>
        <fullName evidence="7">L-pipecolate oxidase</fullName>
    </submittedName>
</protein>
<dbReference type="SUPFAM" id="SSF54373">
    <property type="entry name" value="FAD-linked reductases, C-terminal domain"/>
    <property type="match status" value="1"/>
</dbReference>
<evidence type="ECO:0000256" key="4">
    <source>
        <dbReference type="ARBA" id="ARBA00022827"/>
    </source>
</evidence>
<evidence type="ECO:0000256" key="2">
    <source>
        <dbReference type="ARBA" id="ARBA00010989"/>
    </source>
</evidence>
<evidence type="ECO:0000256" key="5">
    <source>
        <dbReference type="ARBA" id="ARBA00023002"/>
    </source>
</evidence>
<evidence type="ECO:0000256" key="3">
    <source>
        <dbReference type="ARBA" id="ARBA00022630"/>
    </source>
</evidence>
<dbReference type="EMBL" id="KE503206">
    <property type="protein sequence ID" value="EPX75226.1"/>
    <property type="molecule type" value="Genomic_DNA"/>
</dbReference>
<dbReference type="OrthoDB" id="2219495at2759"/>
<dbReference type="GO" id="GO:0050660">
    <property type="term" value="F:flavin adenine dinucleotide binding"/>
    <property type="evidence" value="ECO:0007669"/>
    <property type="project" value="EnsemblFungi"/>
</dbReference>
<dbReference type="SUPFAM" id="SSF51905">
    <property type="entry name" value="FAD/NAD(P)-binding domain"/>
    <property type="match status" value="1"/>
</dbReference>
<keyword evidence="3" id="KW-0285">Flavoprotein</keyword>
<dbReference type="GO" id="GO:0004657">
    <property type="term" value="F:proline dehydrogenase activity"/>
    <property type="evidence" value="ECO:0007669"/>
    <property type="project" value="EnsemblFungi"/>
</dbReference>
<dbReference type="GO" id="GO:0050031">
    <property type="term" value="F:L-pipecolate oxidase activity"/>
    <property type="evidence" value="ECO:0007669"/>
    <property type="project" value="EnsemblFungi"/>
</dbReference>
<keyword evidence="8" id="KW-1185">Reference proteome</keyword>
<comment type="similarity">
    <text evidence="2">Belongs to the MSOX/MTOX family.</text>
</comment>
<feature type="domain" description="FAD dependent oxidoreductase" evidence="6">
    <location>
        <begin position="2"/>
        <end position="367"/>
    </location>
</feature>
<evidence type="ECO:0000313" key="7">
    <source>
        <dbReference type="EMBL" id="EPX75226.1"/>
    </source>
</evidence>
<dbReference type="OMA" id="LKVACHS"/>
<keyword evidence="5" id="KW-0560">Oxidoreductase</keyword>
<dbReference type="Proteomes" id="UP000016088">
    <property type="component" value="Unassembled WGS sequence"/>
</dbReference>
<proteinExistence type="inferred from homology"/>
<dbReference type="GeneID" id="25033433"/>
<dbReference type="InterPro" id="IPR045170">
    <property type="entry name" value="MTOX"/>
</dbReference>
<name>S9Q1Q3_SCHOY</name>
<dbReference type="PANTHER" id="PTHR10961:SF46">
    <property type="entry name" value="PEROXISOMAL SARCOSINE OXIDASE"/>
    <property type="match status" value="1"/>
</dbReference>
<sequence length="422" mass="47706">MDVLIVGAGVFGLSTALELTKRGGYKITILDRSLPPVVDGSSVDANRIIRPDYADMTYCMMGLEAIKDWQNHPLFRNHFYPSGLLLLGPSDSMYRDASFNNLSVMGSPCTKIHNTEDIRRIYSTWYTELKAHQRGYVNQISGWADAEQSVKSVANYLVQQGVTFVCGPSGTVKKLITDDDKVVGVETMDGQNKSADLVVLAAGAWTASLLPEQQYRLLTVGQPVGFIQLTEEERKRYRNYPVLLDFESGFYSFPPTRDGLLKFSRHGFGFTRTKEYENGKKESVPPLLPISSTTLPKEAEKQLRTCLHTFYGKDISQRSFKKTRICYYTDTADADFVFDFHPKYKNLFLSTGGSGHGFKFFPVLGKYSVGCMLRELNIEYLKKWAWEKPDLKEFKLDGSRTGPLAYEYDPEMFKPLSELNSA</sequence>
<evidence type="ECO:0000256" key="1">
    <source>
        <dbReference type="ARBA" id="ARBA00001974"/>
    </source>
</evidence>
<dbReference type="GO" id="GO:0008115">
    <property type="term" value="F:sarcosine oxidase activity"/>
    <property type="evidence" value="ECO:0007669"/>
    <property type="project" value="TreeGrafter"/>
</dbReference>
<dbReference type="VEuPathDB" id="FungiDB:SOCG_04471"/>
<dbReference type="Pfam" id="PF01266">
    <property type="entry name" value="DAO"/>
    <property type="match status" value="1"/>
</dbReference>
<dbReference type="HOGENOM" id="CLU_007884_0_1_1"/>
<organism evidence="7 8">
    <name type="scientific">Schizosaccharomyces octosporus (strain yFS286)</name>
    <name type="common">Fission yeast</name>
    <name type="synonym">Octosporomyces octosporus</name>
    <dbReference type="NCBI Taxonomy" id="483514"/>
    <lineage>
        <taxon>Eukaryota</taxon>
        <taxon>Fungi</taxon>
        <taxon>Dikarya</taxon>
        <taxon>Ascomycota</taxon>
        <taxon>Taphrinomycotina</taxon>
        <taxon>Schizosaccharomycetes</taxon>
        <taxon>Schizosaccharomycetales</taxon>
        <taxon>Schizosaccharomycetaceae</taxon>
        <taxon>Schizosaccharomyces</taxon>
    </lineage>
</organism>
<keyword evidence="4" id="KW-0274">FAD</keyword>
<dbReference type="Gene3D" id="3.30.9.10">
    <property type="entry name" value="D-Amino Acid Oxidase, subunit A, domain 2"/>
    <property type="match status" value="1"/>
</dbReference>
<dbReference type="InterPro" id="IPR036188">
    <property type="entry name" value="FAD/NAD-bd_sf"/>
</dbReference>
<reference evidence="7 8" key="1">
    <citation type="journal article" date="2011" name="Science">
        <title>Comparative functional genomics of the fission yeasts.</title>
        <authorList>
            <person name="Rhind N."/>
            <person name="Chen Z."/>
            <person name="Yassour M."/>
            <person name="Thompson D.A."/>
            <person name="Haas B.J."/>
            <person name="Habib N."/>
            <person name="Wapinski I."/>
            <person name="Roy S."/>
            <person name="Lin M.F."/>
            <person name="Heiman D.I."/>
            <person name="Young S.K."/>
            <person name="Furuya K."/>
            <person name="Guo Y."/>
            <person name="Pidoux A."/>
            <person name="Chen H.M."/>
            <person name="Robbertse B."/>
            <person name="Goldberg J.M."/>
            <person name="Aoki K."/>
            <person name="Bayne E.H."/>
            <person name="Berlin A.M."/>
            <person name="Desjardins C.A."/>
            <person name="Dobbs E."/>
            <person name="Dukaj L."/>
            <person name="Fan L."/>
            <person name="FitzGerald M.G."/>
            <person name="French C."/>
            <person name="Gujja S."/>
            <person name="Hansen K."/>
            <person name="Keifenheim D."/>
            <person name="Levin J.Z."/>
            <person name="Mosher R.A."/>
            <person name="Mueller C.A."/>
            <person name="Pfiffner J."/>
            <person name="Priest M."/>
            <person name="Russ C."/>
            <person name="Smialowska A."/>
            <person name="Swoboda P."/>
            <person name="Sykes S.M."/>
            <person name="Vaughn M."/>
            <person name="Vengrova S."/>
            <person name="Yoder R."/>
            <person name="Zeng Q."/>
            <person name="Allshire R."/>
            <person name="Baulcombe D."/>
            <person name="Birren B.W."/>
            <person name="Brown W."/>
            <person name="Ekwall K."/>
            <person name="Kellis M."/>
            <person name="Leatherwood J."/>
            <person name="Levin H."/>
            <person name="Margalit H."/>
            <person name="Martienssen R."/>
            <person name="Nieduszynski C.A."/>
            <person name="Spatafora J.W."/>
            <person name="Friedman N."/>
            <person name="Dalgaard J.Z."/>
            <person name="Baumann P."/>
            <person name="Niki H."/>
            <person name="Regev A."/>
            <person name="Nusbaum C."/>
        </authorList>
    </citation>
    <scope>NUCLEOTIDE SEQUENCE [LARGE SCALE GENOMIC DNA]</scope>
    <source>
        <strain evidence="8">yFS286</strain>
    </source>
</reference>
<evidence type="ECO:0000313" key="8">
    <source>
        <dbReference type="Proteomes" id="UP000016088"/>
    </source>
</evidence>
<accession>S9Q1Q3</accession>
<dbReference type="RefSeq" id="XP_013017671.1">
    <property type="nucleotide sequence ID" value="XM_013162217.1"/>
</dbReference>
<dbReference type="PANTHER" id="PTHR10961">
    <property type="entry name" value="PEROXISOMAL SARCOSINE OXIDASE"/>
    <property type="match status" value="1"/>
</dbReference>
<dbReference type="InterPro" id="IPR006076">
    <property type="entry name" value="FAD-dep_OxRdtase"/>
</dbReference>
<evidence type="ECO:0000259" key="6">
    <source>
        <dbReference type="Pfam" id="PF01266"/>
    </source>
</evidence>